<accession>A0A8H4FI43</accession>
<proteinExistence type="predicted"/>
<evidence type="ECO:0000313" key="3">
    <source>
        <dbReference type="Proteomes" id="UP000613401"/>
    </source>
</evidence>
<sequence length="691" mass="79191">MSERTNIGDEEKINYFIRHLVDPTEIVQERFLCLVVERVRETAVSLAVLGLVTEGTRLLEILHTHGIPPFDLYEVGPEKGSEDYGKSCYLAKGDTARYAISVPPPRPDPFTRAVFAFAWEKTGSWPVWASPGPEPLGSDDSNVSPDGEETTLDALERYARLCVCNRFGHTWREDDETLQLVSEMGSRGMNRANPHGPIPQRLRQFWLLWERMLAPWSMNQVVKSTGRALTLDLAVRLTFPRHRQDQDDTRLESGEGEESSEESEEKQDEDDVVDEFFLDDDDDVGEDVWSKEIRDPEDAHAYNFNYINSWGKAIAENHYAQDQLPMLGCMRRLWQRGWFEHNTTTNNTLVKELDIDVDHIRRAAQTGCDMLTKRLETGPTRPYAGATVAELVRAIDENTRANAPYWPEHNSEERIAADAGAMERDEDKITRPETLLRRPVPSHQEIADLEQKLELTAPLPEQYKAFLRATNGMGPIWWNETQLIRLLCPITDVGLADSSYWPVPIQLELLPDHHLPHPSIEWPMIRRSVRISQDTSHDGYVLLVEPKFVAEAKAAFFEVYDPLPEGEKSTLRRVVEEVYGSVDAFRKLEWGVVLWTAWFAEMIPYHNFAALLEDFAVGSQRKMRPWSRYWNPGIRKLDSYYYLPQNECKEDGEEGTVDIGKGNLVVHEDGTMSMGENVYPDNGFTRPEVFH</sequence>
<dbReference type="EMBL" id="WVTB01000066">
    <property type="protein sequence ID" value="KAF3801814.1"/>
    <property type="molecule type" value="Genomic_DNA"/>
</dbReference>
<comment type="caution">
    <text evidence="2">The sequence shown here is derived from an EMBL/GenBank/DDBJ whole genome shotgun (WGS) entry which is preliminary data.</text>
</comment>
<name>A0A8H4FI43_COLGL</name>
<keyword evidence="3" id="KW-1185">Reference proteome</keyword>
<evidence type="ECO:0008006" key="4">
    <source>
        <dbReference type="Google" id="ProtNLM"/>
    </source>
</evidence>
<organism evidence="2 3">
    <name type="scientific">Colletotrichum gloeosporioides</name>
    <name type="common">Anthracnose fungus</name>
    <name type="synonym">Glomerella cingulata</name>
    <dbReference type="NCBI Taxonomy" id="474922"/>
    <lineage>
        <taxon>Eukaryota</taxon>
        <taxon>Fungi</taxon>
        <taxon>Dikarya</taxon>
        <taxon>Ascomycota</taxon>
        <taxon>Pezizomycotina</taxon>
        <taxon>Sordariomycetes</taxon>
        <taxon>Hypocreomycetidae</taxon>
        <taxon>Glomerellales</taxon>
        <taxon>Glomerellaceae</taxon>
        <taxon>Colletotrichum</taxon>
        <taxon>Colletotrichum gloeosporioides species complex</taxon>
    </lineage>
</organism>
<evidence type="ECO:0000313" key="2">
    <source>
        <dbReference type="EMBL" id="KAF3801814.1"/>
    </source>
</evidence>
<feature type="region of interest" description="Disordered" evidence="1">
    <location>
        <begin position="244"/>
        <end position="273"/>
    </location>
</feature>
<dbReference type="RefSeq" id="XP_045260973.1">
    <property type="nucleotide sequence ID" value="XM_045414851.1"/>
</dbReference>
<dbReference type="Proteomes" id="UP000613401">
    <property type="component" value="Unassembled WGS sequence"/>
</dbReference>
<feature type="compositionally biased region" description="Acidic residues" evidence="1">
    <location>
        <begin position="254"/>
        <end position="273"/>
    </location>
</feature>
<protein>
    <recommendedName>
        <fullName evidence="4">Knr4/Smi1-like domain-containing protein</fullName>
    </recommendedName>
</protein>
<reference evidence="2" key="1">
    <citation type="journal article" date="2020" name="Phytopathology">
        <title>Genome sequence and comparative analysis of Colletotrichum gloeosporioides isolated from Liriodendron leaves.</title>
        <authorList>
            <person name="Fu F.F."/>
            <person name="Hao Z."/>
            <person name="Wang P."/>
            <person name="Lu Y."/>
            <person name="Xue L.J."/>
            <person name="Wei G."/>
            <person name="Tian Y."/>
            <person name="Baishi H."/>
            <person name="Xu H."/>
            <person name="Shi J."/>
            <person name="Cheng T."/>
            <person name="Wang G."/>
            <person name="Yi Y."/>
            <person name="Chen J."/>
        </authorList>
    </citation>
    <scope>NUCLEOTIDE SEQUENCE</scope>
    <source>
        <strain evidence="2">Lc1</strain>
    </source>
</reference>
<reference evidence="2" key="2">
    <citation type="submission" date="2020-03" db="EMBL/GenBank/DDBJ databases">
        <authorList>
            <person name="Fu F.-F."/>
            <person name="Chen J."/>
        </authorList>
    </citation>
    <scope>NUCLEOTIDE SEQUENCE</scope>
    <source>
        <strain evidence="2">Lc1</strain>
    </source>
</reference>
<gene>
    <name evidence="2" type="ORF">GCG54_00015034</name>
</gene>
<evidence type="ECO:0000256" key="1">
    <source>
        <dbReference type="SAM" id="MobiDB-lite"/>
    </source>
</evidence>
<dbReference type="AlphaFoldDB" id="A0A8H4FI43"/>
<dbReference type="GeneID" id="69022141"/>
<feature type="compositionally biased region" description="Basic and acidic residues" evidence="1">
    <location>
        <begin position="244"/>
        <end position="253"/>
    </location>
</feature>